<feature type="region of interest" description="Disordered" evidence="6">
    <location>
        <begin position="1"/>
        <end position="26"/>
    </location>
</feature>
<feature type="transmembrane region" description="Helical" evidence="7">
    <location>
        <begin position="319"/>
        <end position="340"/>
    </location>
</feature>
<evidence type="ECO:0000256" key="5">
    <source>
        <dbReference type="ARBA" id="ARBA00023136"/>
    </source>
</evidence>
<sequence>MKPAAVSTNTDEAEQNPDQPDPVPLSDIVPELSSRTSVGGLPLTILATIALVFTLQWAKGFFIPLVLGILIAFTLNPLVSWLERLRLPRIMATSLVMLALLGSSAMVAVSVYNEADAIMDELPTATYKLANAFKRINNGELGTLDKLRSAANTLKEAAIPAAPDSQTAGKMPAAPTVPSVPAINLNDWLWTGSLSAAAFLGQMSMVLLLSFFALLSGNTFKRKLVKLTGPSLSRKKITVQILDDINSSVQKYMLMLLVTNVLLGLISWAVWHLIGLENPGAWAVAGALLHIIPYFGSLLAAAATGFAAFMQFDSFSMMLLVAAIALGIASFVGMLVATWVTGRIAKMNPAAVFVALLFGTWLWGVWGMLLCVPIVMVIKVVSQHIEDLEPIAELLGD</sequence>
<dbReference type="InterPro" id="IPR002549">
    <property type="entry name" value="AI-2E-like"/>
</dbReference>
<keyword evidence="4 7" id="KW-1133">Transmembrane helix</keyword>
<evidence type="ECO:0000256" key="1">
    <source>
        <dbReference type="ARBA" id="ARBA00004141"/>
    </source>
</evidence>
<keyword evidence="5 7" id="KW-0472">Membrane</keyword>
<evidence type="ECO:0000256" key="3">
    <source>
        <dbReference type="ARBA" id="ARBA00022692"/>
    </source>
</evidence>
<feature type="transmembrane region" description="Helical" evidence="7">
    <location>
        <begin position="91"/>
        <end position="112"/>
    </location>
</feature>
<keyword evidence="9" id="KW-1185">Reference proteome</keyword>
<feature type="compositionally biased region" description="Polar residues" evidence="6">
    <location>
        <begin position="1"/>
        <end position="10"/>
    </location>
</feature>
<protein>
    <submittedName>
        <fullName evidence="8">AI-2E family transporter</fullName>
    </submittedName>
</protein>
<dbReference type="RefSeq" id="WP_130039209.1">
    <property type="nucleotide sequence ID" value="NZ_JACCEV010000002.1"/>
</dbReference>
<dbReference type="AlphaFoldDB" id="A0A853GY15"/>
<reference evidence="8 9" key="1">
    <citation type="submission" date="2020-07" db="EMBL/GenBank/DDBJ databases">
        <title>Taxonomic revisions and descriptions of new bacterial species based on genomic comparisons in the high-G+C-content subgroup of the family Alcaligenaceae.</title>
        <authorList>
            <person name="Szabo A."/>
            <person name="Felfoldi T."/>
        </authorList>
    </citation>
    <scope>NUCLEOTIDE SEQUENCE [LARGE SCALE GENOMIC DNA]</scope>
    <source>
        <strain evidence="8 9">DSM 25667</strain>
    </source>
</reference>
<dbReference type="GO" id="GO:0055085">
    <property type="term" value="P:transmembrane transport"/>
    <property type="evidence" value="ECO:0007669"/>
    <property type="project" value="TreeGrafter"/>
</dbReference>
<dbReference type="OrthoDB" id="8566218at2"/>
<evidence type="ECO:0000256" key="7">
    <source>
        <dbReference type="SAM" id="Phobius"/>
    </source>
</evidence>
<organism evidence="8 9">
    <name type="scientific">Pollutimonas harenae</name>
    <dbReference type="NCBI Taxonomy" id="657015"/>
    <lineage>
        <taxon>Bacteria</taxon>
        <taxon>Pseudomonadati</taxon>
        <taxon>Pseudomonadota</taxon>
        <taxon>Betaproteobacteria</taxon>
        <taxon>Burkholderiales</taxon>
        <taxon>Alcaligenaceae</taxon>
        <taxon>Pollutimonas</taxon>
    </lineage>
</organism>
<comment type="caution">
    <text evidence="8">The sequence shown here is derived from an EMBL/GenBank/DDBJ whole genome shotgun (WGS) entry which is preliminary data.</text>
</comment>
<feature type="transmembrane region" description="Helical" evidence="7">
    <location>
        <begin position="352"/>
        <end position="378"/>
    </location>
</feature>
<feature type="transmembrane region" description="Helical" evidence="7">
    <location>
        <begin position="280"/>
        <end position="307"/>
    </location>
</feature>
<dbReference type="GO" id="GO:0016020">
    <property type="term" value="C:membrane"/>
    <property type="evidence" value="ECO:0007669"/>
    <property type="project" value="UniProtKB-SubCell"/>
</dbReference>
<evidence type="ECO:0000256" key="6">
    <source>
        <dbReference type="SAM" id="MobiDB-lite"/>
    </source>
</evidence>
<dbReference type="PANTHER" id="PTHR21716">
    <property type="entry name" value="TRANSMEMBRANE PROTEIN"/>
    <property type="match status" value="1"/>
</dbReference>
<feature type="transmembrane region" description="Helical" evidence="7">
    <location>
        <begin position="252"/>
        <end position="274"/>
    </location>
</feature>
<keyword evidence="3 7" id="KW-0812">Transmembrane</keyword>
<comment type="similarity">
    <text evidence="2">Belongs to the autoinducer-2 exporter (AI-2E) (TC 2.A.86) family.</text>
</comment>
<feature type="transmembrane region" description="Helical" evidence="7">
    <location>
        <begin position="38"/>
        <end position="55"/>
    </location>
</feature>
<evidence type="ECO:0000313" key="8">
    <source>
        <dbReference type="EMBL" id="NYT85636.1"/>
    </source>
</evidence>
<feature type="transmembrane region" description="Helical" evidence="7">
    <location>
        <begin position="188"/>
        <end position="215"/>
    </location>
</feature>
<dbReference type="PANTHER" id="PTHR21716:SF16">
    <property type="entry name" value="BLL1467 PROTEIN"/>
    <property type="match status" value="1"/>
</dbReference>
<evidence type="ECO:0000256" key="4">
    <source>
        <dbReference type="ARBA" id="ARBA00022989"/>
    </source>
</evidence>
<evidence type="ECO:0000256" key="2">
    <source>
        <dbReference type="ARBA" id="ARBA00009773"/>
    </source>
</evidence>
<dbReference type="Proteomes" id="UP000554144">
    <property type="component" value="Unassembled WGS sequence"/>
</dbReference>
<dbReference type="EMBL" id="JACCEV010000002">
    <property type="protein sequence ID" value="NYT85636.1"/>
    <property type="molecule type" value="Genomic_DNA"/>
</dbReference>
<feature type="transmembrane region" description="Helical" evidence="7">
    <location>
        <begin position="61"/>
        <end position="79"/>
    </location>
</feature>
<accession>A0A853GY15</accession>
<proteinExistence type="inferred from homology"/>
<name>A0A853GY15_9BURK</name>
<dbReference type="Pfam" id="PF01594">
    <property type="entry name" value="AI-2E_transport"/>
    <property type="match status" value="1"/>
</dbReference>
<evidence type="ECO:0000313" key="9">
    <source>
        <dbReference type="Proteomes" id="UP000554144"/>
    </source>
</evidence>
<comment type="subcellular location">
    <subcellularLocation>
        <location evidence="1">Membrane</location>
        <topology evidence="1">Multi-pass membrane protein</topology>
    </subcellularLocation>
</comment>
<gene>
    <name evidence="8" type="ORF">H0A62_08480</name>
</gene>